<dbReference type="GO" id="GO:0005634">
    <property type="term" value="C:nucleus"/>
    <property type="evidence" value="ECO:0007669"/>
    <property type="project" value="UniProtKB-SubCell"/>
</dbReference>
<dbReference type="InterPro" id="IPR013088">
    <property type="entry name" value="Znf_NHR/GATA"/>
</dbReference>
<dbReference type="InterPro" id="IPR050234">
    <property type="entry name" value="Nuclear_hormone_rcpt_NR1"/>
</dbReference>
<evidence type="ECO:0000256" key="4">
    <source>
        <dbReference type="ARBA" id="ARBA00022771"/>
    </source>
</evidence>
<keyword evidence="10" id="KW-0539">Nucleus</keyword>
<dbReference type="SMART" id="SM00399">
    <property type="entry name" value="ZnF_C4"/>
    <property type="match status" value="1"/>
</dbReference>
<dbReference type="InterPro" id="IPR001628">
    <property type="entry name" value="Znf_hrmn_rcpt"/>
</dbReference>
<evidence type="ECO:0000256" key="5">
    <source>
        <dbReference type="ARBA" id="ARBA00022833"/>
    </source>
</evidence>
<dbReference type="CDD" id="cd07166">
    <property type="entry name" value="NR_DBD_REV_ERB"/>
    <property type="match status" value="1"/>
</dbReference>
<evidence type="ECO:0000256" key="2">
    <source>
        <dbReference type="ARBA" id="ARBA00008092"/>
    </source>
</evidence>
<feature type="domain" description="Nuclear receptor" evidence="11">
    <location>
        <begin position="359"/>
        <end position="435"/>
    </location>
</feature>
<sequence>MKMVMSADSSDCHISGESASARLLLSPSSSFGDKSECQLMFNTESEYERSSVVPLSLVGNSQTNSKNQSQYHSFTQNEILSTVPQTSPASCSTLTSQILVGRSHLENALNLPLNTSASTYYQQRKVSPNSSTDVSWGSSLTEHPNNPIINNLDGKPPFSTKVSCIRSYSSRIPASKNVLITPLNNGMISTTQCPSTIPTTDLDNGRFSPLFCTSSHPSSSPSSVCQDPHNNVVYINKTTCNINKNTVVVQSLHDNQRSSIHDSCIPPNNVNFNNFVASVTDLTSSNVHVDNYTQNSSYRNRNEDVYQHNISGTNNASVAPSDSRPQTPEYIKSYPVMDTTVASSAKGEPELNIEFDGTTVLCRVCGDKASGFHYGVHSCEGCKGFFRRSIQQKIQYRPCTKNQQCSILRINRNRCQYCRLKKCIAVGMSRDDIYSNTFRRLQREEY</sequence>
<dbReference type="PANTHER" id="PTHR24082:SF473">
    <property type="entry name" value="ECDYSONE-INDUCED PROTEIN 75B, ISOFORM B"/>
    <property type="match status" value="1"/>
</dbReference>
<dbReference type="GO" id="GO:0000122">
    <property type="term" value="P:negative regulation of transcription by RNA polymerase II"/>
    <property type="evidence" value="ECO:0007669"/>
    <property type="project" value="TreeGrafter"/>
</dbReference>
<dbReference type="PANTHER" id="PTHR24082">
    <property type="entry name" value="NUCLEAR HORMONE RECEPTOR"/>
    <property type="match status" value="1"/>
</dbReference>
<dbReference type="PROSITE" id="PS51030">
    <property type="entry name" value="NUCLEAR_REC_DBD_2"/>
    <property type="match status" value="1"/>
</dbReference>
<organism evidence="12">
    <name type="scientific">Zeugodacus cucurbitae</name>
    <name type="common">Melon fruit fly</name>
    <name type="synonym">Bactrocera cucurbitae</name>
    <dbReference type="NCBI Taxonomy" id="28588"/>
    <lineage>
        <taxon>Eukaryota</taxon>
        <taxon>Metazoa</taxon>
        <taxon>Ecdysozoa</taxon>
        <taxon>Arthropoda</taxon>
        <taxon>Hexapoda</taxon>
        <taxon>Insecta</taxon>
        <taxon>Pterygota</taxon>
        <taxon>Neoptera</taxon>
        <taxon>Endopterygota</taxon>
        <taxon>Diptera</taxon>
        <taxon>Brachycera</taxon>
        <taxon>Muscomorpha</taxon>
        <taxon>Tephritoidea</taxon>
        <taxon>Tephritidae</taxon>
        <taxon>Zeugodacus</taxon>
        <taxon>Zeugodacus</taxon>
    </lineage>
</organism>
<keyword evidence="8" id="KW-0804">Transcription</keyword>
<dbReference type="PROSITE" id="PS00031">
    <property type="entry name" value="NUCLEAR_REC_DBD_1"/>
    <property type="match status" value="1"/>
</dbReference>
<evidence type="ECO:0000256" key="9">
    <source>
        <dbReference type="ARBA" id="ARBA00023170"/>
    </source>
</evidence>
<dbReference type="GO" id="GO:0000978">
    <property type="term" value="F:RNA polymerase II cis-regulatory region sequence-specific DNA binding"/>
    <property type="evidence" value="ECO:0007669"/>
    <property type="project" value="TreeGrafter"/>
</dbReference>
<keyword evidence="4" id="KW-0863">Zinc-finger</keyword>
<dbReference type="GO" id="GO:0045944">
    <property type="term" value="P:positive regulation of transcription by RNA polymerase II"/>
    <property type="evidence" value="ECO:0007669"/>
    <property type="project" value="TreeGrafter"/>
</dbReference>
<comment type="similarity">
    <text evidence="2">Belongs to the nuclear hormone receptor family. NR1 subfamily.</text>
</comment>
<evidence type="ECO:0000256" key="8">
    <source>
        <dbReference type="ARBA" id="ARBA00023163"/>
    </source>
</evidence>
<dbReference type="GO" id="GO:0008270">
    <property type="term" value="F:zinc ion binding"/>
    <property type="evidence" value="ECO:0007669"/>
    <property type="project" value="UniProtKB-KW"/>
</dbReference>
<dbReference type="SUPFAM" id="SSF57716">
    <property type="entry name" value="Glucocorticoid receptor-like (DNA-binding domain)"/>
    <property type="match status" value="1"/>
</dbReference>
<reference evidence="12" key="2">
    <citation type="journal article" date="2015" name="Gigascience">
        <title>Reconstructing a comprehensive transcriptome assembly of a white-pupal translocated strain of the pest fruit fly Bactrocera cucurbitae.</title>
        <authorList>
            <person name="Sim S.B."/>
            <person name="Calla B."/>
            <person name="Hall B."/>
            <person name="DeRego T."/>
            <person name="Geib S.M."/>
        </authorList>
    </citation>
    <scope>NUCLEOTIDE SEQUENCE</scope>
</reference>
<keyword evidence="7" id="KW-0238">DNA-binding</keyword>
<comment type="subcellular location">
    <subcellularLocation>
        <location evidence="1">Nucleus</location>
    </subcellularLocation>
</comment>
<keyword evidence="3" id="KW-0479">Metal-binding</keyword>
<reference evidence="12" key="1">
    <citation type="submission" date="2014-11" db="EMBL/GenBank/DDBJ databases">
        <authorList>
            <person name="Geib S."/>
        </authorList>
    </citation>
    <scope>NUCLEOTIDE SEQUENCE</scope>
</reference>
<evidence type="ECO:0000256" key="10">
    <source>
        <dbReference type="ARBA" id="ARBA00023242"/>
    </source>
</evidence>
<evidence type="ECO:0000256" key="7">
    <source>
        <dbReference type="ARBA" id="ARBA00023125"/>
    </source>
</evidence>
<evidence type="ECO:0000256" key="6">
    <source>
        <dbReference type="ARBA" id="ARBA00023015"/>
    </source>
</evidence>
<keyword evidence="6" id="KW-0805">Transcription regulation</keyword>
<dbReference type="Gene3D" id="3.30.50.10">
    <property type="entry name" value="Erythroid Transcription Factor GATA-1, subunit A"/>
    <property type="match status" value="1"/>
</dbReference>
<proteinExistence type="inferred from homology"/>
<keyword evidence="9" id="KW-0675">Receptor</keyword>
<evidence type="ECO:0000313" key="12">
    <source>
        <dbReference type="EMBL" id="JAD04497.1"/>
    </source>
</evidence>
<dbReference type="Pfam" id="PF00105">
    <property type="entry name" value="zf-C4"/>
    <property type="match status" value="1"/>
</dbReference>
<keyword evidence="5" id="KW-0862">Zinc</keyword>
<gene>
    <name evidence="12" type="primary">Eip75B_4</name>
    <name evidence="12" type="ORF">g.11982</name>
</gene>
<accession>A0A0A1X065</accession>
<dbReference type="PRINTS" id="PR00047">
    <property type="entry name" value="STROIDFINGER"/>
</dbReference>
<dbReference type="EMBL" id="GBXI01009795">
    <property type="protein sequence ID" value="JAD04497.1"/>
    <property type="molecule type" value="Transcribed_RNA"/>
</dbReference>
<dbReference type="AlphaFoldDB" id="A0A0A1X065"/>
<name>A0A0A1X065_ZEUCU</name>
<protein>
    <submittedName>
        <fullName evidence="12">Ecdysone-induced protein 75B, isoforms C/D</fullName>
    </submittedName>
</protein>
<evidence type="ECO:0000256" key="3">
    <source>
        <dbReference type="ARBA" id="ARBA00022723"/>
    </source>
</evidence>
<dbReference type="FunFam" id="3.30.50.10:FF:000056">
    <property type="entry name" value="Peroxisome proliferator-activated receptor gamma"/>
    <property type="match status" value="1"/>
</dbReference>
<evidence type="ECO:0000259" key="11">
    <source>
        <dbReference type="PROSITE" id="PS51030"/>
    </source>
</evidence>
<evidence type="ECO:0000256" key="1">
    <source>
        <dbReference type="ARBA" id="ARBA00004123"/>
    </source>
</evidence>
<dbReference type="GO" id="GO:0009755">
    <property type="term" value="P:hormone-mediated signaling pathway"/>
    <property type="evidence" value="ECO:0007669"/>
    <property type="project" value="TreeGrafter"/>
</dbReference>
<dbReference type="GO" id="GO:0030154">
    <property type="term" value="P:cell differentiation"/>
    <property type="evidence" value="ECO:0007669"/>
    <property type="project" value="TreeGrafter"/>
</dbReference>
<dbReference type="GO" id="GO:0004879">
    <property type="term" value="F:nuclear receptor activity"/>
    <property type="evidence" value="ECO:0007669"/>
    <property type="project" value="TreeGrafter"/>
</dbReference>